<organism evidence="1 2">
    <name type="scientific">Gossypium schwendimanii</name>
    <name type="common">Cotton</name>
    <dbReference type="NCBI Taxonomy" id="34291"/>
    <lineage>
        <taxon>Eukaryota</taxon>
        <taxon>Viridiplantae</taxon>
        <taxon>Streptophyta</taxon>
        <taxon>Embryophyta</taxon>
        <taxon>Tracheophyta</taxon>
        <taxon>Spermatophyta</taxon>
        <taxon>Magnoliopsida</taxon>
        <taxon>eudicotyledons</taxon>
        <taxon>Gunneridae</taxon>
        <taxon>Pentapetalae</taxon>
        <taxon>rosids</taxon>
        <taxon>malvids</taxon>
        <taxon>Malvales</taxon>
        <taxon>Malvaceae</taxon>
        <taxon>Malvoideae</taxon>
        <taxon>Gossypium</taxon>
    </lineage>
</organism>
<proteinExistence type="predicted"/>
<keyword evidence="2" id="KW-1185">Reference proteome</keyword>
<accession>A0A7J9N7P3</accession>
<evidence type="ECO:0000313" key="2">
    <source>
        <dbReference type="Proteomes" id="UP000593576"/>
    </source>
</evidence>
<reference evidence="1 2" key="1">
    <citation type="journal article" date="2019" name="Genome Biol. Evol.">
        <title>Insights into the evolution of the New World diploid cottons (Gossypium, subgenus Houzingenia) based on genome sequencing.</title>
        <authorList>
            <person name="Grover C.E."/>
            <person name="Arick M.A. 2nd"/>
            <person name="Thrash A."/>
            <person name="Conover J.L."/>
            <person name="Sanders W.S."/>
            <person name="Peterson D.G."/>
            <person name="Frelichowski J.E."/>
            <person name="Scheffler J.A."/>
            <person name="Scheffler B.E."/>
            <person name="Wendel J.F."/>
        </authorList>
    </citation>
    <scope>NUCLEOTIDE SEQUENCE [LARGE SCALE GENOMIC DNA]</scope>
    <source>
        <strain evidence="1">1</strain>
        <tissue evidence="1">Leaf</tissue>
    </source>
</reference>
<comment type="caution">
    <text evidence="1">The sequence shown here is derived from an EMBL/GenBank/DDBJ whole genome shotgun (WGS) entry which is preliminary data.</text>
</comment>
<feature type="non-terminal residue" evidence="1">
    <location>
        <position position="1"/>
    </location>
</feature>
<sequence>YSPPSLTAALTSDFQSPSFFSTKRVNVRLDWKNYLIWKQQILFTVQGHSLEHFLDSSTTPPLKFFVTSSGESISNAAYTHYVKRDSALASWLLSTVSSNILSQLVGAETSRPPSGSP</sequence>
<dbReference type="EMBL" id="JABFAF010274466">
    <property type="protein sequence ID" value="MBA0879214.1"/>
    <property type="molecule type" value="Genomic_DNA"/>
</dbReference>
<name>A0A7J9N7P3_GOSSC</name>
<dbReference type="PANTHER" id="PTHR47481:SF30">
    <property type="entry name" value="CCHC-TYPE DOMAIN-CONTAINING PROTEIN"/>
    <property type="match status" value="1"/>
</dbReference>
<protein>
    <recommendedName>
        <fullName evidence="3">Retrotransposon Copia-like N-terminal domain-containing protein</fullName>
    </recommendedName>
</protein>
<dbReference type="AlphaFoldDB" id="A0A7J9N7P3"/>
<evidence type="ECO:0000313" key="1">
    <source>
        <dbReference type="EMBL" id="MBA0879214.1"/>
    </source>
</evidence>
<evidence type="ECO:0008006" key="3">
    <source>
        <dbReference type="Google" id="ProtNLM"/>
    </source>
</evidence>
<gene>
    <name evidence="1" type="ORF">Goshw_023421</name>
</gene>
<dbReference type="Proteomes" id="UP000593576">
    <property type="component" value="Unassembled WGS sequence"/>
</dbReference>
<dbReference type="OrthoDB" id="994989at2759"/>
<dbReference type="PANTHER" id="PTHR47481">
    <property type="match status" value="1"/>
</dbReference>